<accession>A0A836BV28</accession>
<dbReference type="PROSITE" id="PS50125">
    <property type="entry name" value="GUANYLATE_CYCLASE_2"/>
    <property type="match status" value="1"/>
</dbReference>
<feature type="region of interest" description="Disordered" evidence="1">
    <location>
        <begin position="849"/>
        <end position="899"/>
    </location>
</feature>
<dbReference type="SUPFAM" id="SSF53850">
    <property type="entry name" value="Periplasmic binding protein-like II"/>
    <property type="match status" value="1"/>
</dbReference>
<reference evidence="4" key="1">
    <citation type="journal article" date="2020" name="bioRxiv">
        <title>Comparative genomics of Chlamydomonas.</title>
        <authorList>
            <person name="Craig R.J."/>
            <person name="Hasan A.R."/>
            <person name="Ness R.W."/>
            <person name="Keightley P.D."/>
        </authorList>
    </citation>
    <scope>NUCLEOTIDE SEQUENCE</scope>
    <source>
        <strain evidence="4">CCAP 11/70</strain>
    </source>
</reference>
<evidence type="ECO:0000313" key="5">
    <source>
        <dbReference type="Proteomes" id="UP000612055"/>
    </source>
</evidence>
<dbReference type="InterPro" id="IPR001054">
    <property type="entry name" value="A/G_cyclase"/>
</dbReference>
<keyword evidence="2" id="KW-1133">Transmembrane helix</keyword>
<evidence type="ECO:0000256" key="2">
    <source>
        <dbReference type="SAM" id="Phobius"/>
    </source>
</evidence>
<dbReference type="GO" id="GO:0009190">
    <property type="term" value="P:cyclic nucleotide biosynthetic process"/>
    <property type="evidence" value="ECO:0007669"/>
    <property type="project" value="InterPro"/>
</dbReference>
<keyword evidence="2" id="KW-0812">Transmembrane</keyword>
<keyword evidence="2" id="KW-0472">Membrane</keyword>
<protein>
    <recommendedName>
        <fullName evidence="3">Guanylate cyclase domain-containing protein</fullName>
    </recommendedName>
</protein>
<dbReference type="PANTHER" id="PTHR43081:SF1">
    <property type="entry name" value="ADENYLATE CYCLASE, TERMINAL-DIFFERENTIATION SPECIFIC"/>
    <property type="match status" value="1"/>
</dbReference>
<feature type="domain" description="Guanylate cyclase" evidence="3">
    <location>
        <begin position="695"/>
        <end position="749"/>
    </location>
</feature>
<feature type="region of interest" description="Disordered" evidence="1">
    <location>
        <begin position="163"/>
        <end position="197"/>
    </location>
</feature>
<dbReference type="InterPro" id="IPR050697">
    <property type="entry name" value="Adenylyl/Guanylyl_Cyclase_3/4"/>
</dbReference>
<dbReference type="Gene3D" id="3.30.70.1230">
    <property type="entry name" value="Nucleotide cyclase"/>
    <property type="match status" value="3"/>
</dbReference>
<dbReference type="PANTHER" id="PTHR43081">
    <property type="entry name" value="ADENYLATE CYCLASE, TERMINAL-DIFFERENTIATION SPECIFIC-RELATED"/>
    <property type="match status" value="1"/>
</dbReference>
<dbReference type="SUPFAM" id="SSF55073">
    <property type="entry name" value="Nucleotide cyclase"/>
    <property type="match status" value="2"/>
</dbReference>
<evidence type="ECO:0000313" key="4">
    <source>
        <dbReference type="EMBL" id="KAG2490196.1"/>
    </source>
</evidence>
<feature type="region of interest" description="Disordered" evidence="1">
    <location>
        <begin position="1187"/>
        <end position="1255"/>
    </location>
</feature>
<feature type="compositionally biased region" description="Gly residues" evidence="1">
    <location>
        <begin position="1240"/>
        <end position="1253"/>
    </location>
</feature>
<dbReference type="Proteomes" id="UP000612055">
    <property type="component" value="Unassembled WGS sequence"/>
</dbReference>
<dbReference type="OrthoDB" id="541069at2759"/>
<dbReference type="EMBL" id="JAEHOE010000064">
    <property type="protein sequence ID" value="KAG2490196.1"/>
    <property type="molecule type" value="Genomic_DNA"/>
</dbReference>
<dbReference type="GO" id="GO:0035556">
    <property type="term" value="P:intracellular signal transduction"/>
    <property type="evidence" value="ECO:0007669"/>
    <property type="project" value="InterPro"/>
</dbReference>
<feature type="compositionally biased region" description="Basic and acidic residues" evidence="1">
    <location>
        <begin position="991"/>
        <end position="1003"/>
    </location>
</feature>
<organism evidence="4 5">
    <name type="scientific">Edaphochlamys debaryana</name>
    <dbReference type="NCBI Taxonomy" id="47281"/>
    <lineage>
        <taxon>Eukaryota</taxon>
        <taxon>Viridiplantae</taxon>
        <taxon>Chlorophyta</taxon>
        <taxon>core chlorophytes</taxon>
        <taxon>Chlorophyceae</taxon>
        <taxon>CS clade</taxon>
        <taxon>Chlamydomonadales</taxon>
        <taxon>Chlamydomonadales incertae sedis</taxon>
        <taxon>Edaphochlamys</taxon>
    </lineage>
</organism>
<dbReference type="Gene3D" id="3.40.190.10">
    <property type="entry name" value="Periplasmic binding protein-like II"/>
    <property type="match status" value="1"/>
</dbReference>
<evidence type="ECO:0000259" key="3">
    <source>
        <dbReference type="PROSITE" id="PS50125"/>
    </source>
</evidence>
<feature type="transmembrane region" description="Helical" evidence="2">
    <location>
        <begin position="646"/>
        <end position="670"/>
    </location>
</feature>
<feature type="region of interest" description="Disordered" evidence="1">
    <location>
        <begin position="1322"/>
        <end position="1344"/>
    </location>
</feature>
<proteinExistence type="predicted"/>
<evidence type="ECO:0000256" key="1">
    <source>
        <dbReference type="SAM" id="MobiDB-lite"/>
    </source>
</evidence>
<name>A0A836BV28_9CHLO</name>
<dbReference type="Pfam" id="PF00211">
    <property type="entry name" value="Guanylate_cyc"/>
    <property type="match status" value="1"/>
</dbReference>
<sequence>MPVPWLEHPAWHNGVFSDWLQAALPAVPSLERYAASTPDRLPPPAAIASALEVHDLADRPADDNSYALVMTDVSAIPLYDFLMATEYLPAGARALVGHNHVPENACTSTGAPTGPIHPRTYLLMFYRPDAMAALHEAGAVQDTAPPEDWDELQALLQAHAGAVSGGGGSRGAGGGGGGSGGGSGSGDGGGSGSSNGSTAADWVMPRYGLCVTADSACGRHGDVFAAIAASIVQSGGTQQGYAFDLIETPPPDAVPLVNSTGWRAAADILTKLLQYNAPEPPGTCRGVSPAFLSGDCLLTLEYDAALPYMSSAALRQPGRLGVAPLPGSRLVMSREPGGGWPLVPCTRQLCSHSVNHDLLYLRRWGSPAAAAAETAVRQRGHQLAVGGAVLEAFAALEAAAVAALGQPAESRARLINRAPYSAAYGIHAVFSYTSSVFTKGPGINEGALADTVALQLTARSCVSGYRAARQAYTDGLRRPLGYEVRTDGDAQNCSGYAATPWWTVLEGGGAAAAPDLRPLAAAAGLEDAAAVDAYLQALWHAVHHPNSAPDIQSPVEVNWFKYALSHAALELAPAPGGAANASAASRDPAAAREAALALLTRFFGYVNTAFDPVTVREKYAASISAPPWRPPVTHAGSAKKALSGGALAGVVVAAAVVALVAVLAAAVLALQRRRRQRHRDLLGRVIAPRVGPDTTLLVTDIQNSTTMWEQVPVAAMDAAVKTHHATIRQLLAEHDGYESATEGDSFLIAFVDPARALAFAVAAQLALLGQDWPDELLSHPDGELVLVHALDEHLAESAIHARGLLSAARHPSERNKRRGSVAVMNGLAAATANNRRPTSAGERRMSGLQTLGLSGLGPPTPCIETPLASPGPSGAGYAQQVFGPEPTTGPGQGQALSGANQPVLSAPEVGAWQLAAALAPLTSMPSNPSNPSNPKSPFSLRTLGLAALVMGSPGAAVLSGALPRGIEPGPGSPRPAAEPSASRLFLPALRARTDGESRPDRLPEPGATDEMAPESSNFSGWAPSVRGLAGAWSGPSVCWLDALAASFTLMETDLAEGELGAISRNNAAVRLRDGRSAVVAYRGLRVRMGLHSGLNDVGQMSYNKVGGSFHYGGAFAATAKHTSDVAPGGLISLSGSAFKRLRISLKGSGGPATRAAAAATVVYAGHHVLKSTEAGFLTKPHIASGSLSGAQETVDAGQDGPDPDPDPDPEVAVMAGPGPVGEAWEQSSPGALSPVRAASGGNGVRAASGGGRAPGRRLFHADFRLGGRSYREVQSAVLPATAPLAVAVSVNEAANAAGGVIEPRSVTLDVFGGALRDSLARSAPIRPRSRAGSTRTTRDGGLPFIASGPHTSIADAAPSRSVPQLSNYNRYSCAFQFNAELAGRAKSLFLAVPPGLLCRLVLSPPLRTVHQAQLGALAAPISRITVAFMKVVGASTLLGDLPGPAARALDLFQRLTGGLLGAAGGFLVEGGDGLVLAAFGRPSAAVLWALQCIEQLKSQDWEEELLGHELCSEEVSAAAPGRALAAPPRQASALHPPPPSALSPAVPGGAPSMHRGLRVKVGLDSGHVSHSLEEASGRLSYRGRVMNRAARIAGIAAAGQVLCSAGTWEACEGGGADTGLGLGLGGGLSDGVGAVRLGPMGLKGITHPVEVVQCVLLG</sequence>
<gene>
    <name evidence="4" type="ORF">HYH03_011323</name>
</gene>
<comment type="caution">
    <text evidence="4">The sequence shown here is derived from an EMBL/GenBank/DDBJ whole genome shotgun (WGS) entry which is preliminary data.</text>
</comment>
<dbReference type="InterPro" id="IPR029787">
    <property type="entry name" value="Nucleotide_cyclase"/>
</dbReference>
<feature type="region of interest" description="Disordered" evidence="1">
    <location>
        <begin position="990"/>
        <end position="1018"/>
    </location>
</feature>
<feature type="compositionally biased region" description="Low complexity" evidence="1">
    <location>
        <begin position="1322"/>
        <end position="1333"/>
    </location>
</feature>
<keyword evidence="5" id="KW-1185">Reference proteome</keyword>
<feature type="compositionally biased region" description="Gly residues" evidence="1">
    <location>
        <begin position="163"/>
        <end position="193"/>
    </location>
</feature>
<feature type="region of interest" description="Disordered" evidence="1">
    <location>
        <begin position="1526"/>
        <end position="1549"/>
    </location>
</feature>